<sequence>MGGLLGCYLSICLIYLQVKSVDLSVYLESNIH</sequence>
<dbReference type="AlphaFoldDB" id="A0A0E9TSF7"/>
<protein>
    <submittedName>
        <fullName evidence="1">Uncharacterized protein</fullName>
    </submittedName>
</protein>
<organism evidence="1">
    <name type="scientific">Anguilla anguilla</name>
    <name type="common">European freshwater eel</name>
    <name type="synonym">Muraena anguilla</name>
    <dbReference type="NCBI Taxonomy" id="7936"/>
    <lineage>
        <taxon>Eukaryota</taxon>
        <taxon>Metazoa</taxon>
        <taxon>Chordata</taxon>
        <taxon>Craniata</taxon>
        <taxon>Vertebrata</taxon>
        <taxon>Euteleostomi</taxon>
        <taxon>Actinopterygii</taxon>
        <taxon>Neopterygii</taxon>
        <taxon>Teleostei</taxon>
        <taxon>Anguilliformes</taxon>
        <taxon>Anguillidae</taxon>
        <taxon>Anguilla</taxon>
    </lineage>
</organism>
<reference evidence="1" key="2">
    <citation type="journal article" date="2015" name="Fish Shellfish Immunol.">
        <title>Early steps in the European eel (Anguilla anguilla)-Vibrio vulnificus interaction in the gills: Role of the RtxA13 toxin.</title>
        <authorList>
            <person name="Callol A."/>
            <person name="Pajuelo D."/>
            <person name="Ebbesson L."/>
            <person name="Teles M."/>
            <person name="MacKenzie S."/>
            <person name="Amaro C."/>
        </authorList>
    </citation>
    <scope>NUCLEOTIDE SEQUENCE</scope>
</reference>
<evidence type="ECO:0000313" key="1">
    <source>
        <dbReference type="EMBL" id="JAH55673.1"/>
    </source>
</evidence>
<name>A0A0E9TSF7_ANGAN</name>
<reference evidence="1" key="1">
    <citation type="submission" date="2014-11" db="EMBL/GenBank/DDBJ databases">
        <authorList>
            <person name="Amaro Gonzalez C."/>
        </authorList>
    </citation>
    <scope>NUCLEOTIDE SEQUENCE</scope>
</reference>
<dbReference type="EMBL" id="GBXM01052904">
    <property type="protein sequence ID" value="JAH55673.1"/>
    <property type="molecule type" value="Transcribed_RNA"/>
</dbReference>
<proteinExistence type="predicted"/>
<accession>A0A0E9TSF7</accession>